<dbReference type="HOGENOM" id="CLU_3427313_0_0_10"/>
<dbReference type="Proteomes" id="UP000014151">
    <property type="component" value="Unassembled WGS sequence"/>
</dbReference>
<accession>R9H7A7</accession>
<proteinExistence type="predicted"/>
<sequence>SMPRPSGQGNSARKHAAEKIR</sequence>
<dbReference type="AlphaFoldDB" id="R9H7A7"/>
<feature type="region of interest" description="Disordered" evidence="1">
    <location>
        <begin position="1"/>
        <end position="21"/>
    </location>
</feature>
<reference evidence="2 3" key="1">
    <citation type="submission" date="2013-04" db="EMBL/GenBank/DDBJ databases">
        <title>The Genome Sequence of Bacteroides vulgatus dnLKV7.</title>
        <authorList>
            <consortium name="The Broad Institute Genomics Platform"/>
            <consortium name="The Broad Institute Genome Sequencing Center for Infectious Disease"/>
            <person name="Earl A."/>
            <person name="Xavier R."/>
            <person name="Kuhn K."/>
            <person name="Stappenbeck T."/>
            <person name="Walker B."/>
            <person name="Young S."/>
            <person name="Zeng Q."/>
            <person name="Gargeya S."/>
            <person name="Fitzgerald M."/>
            <person name="Haas B."/>
            <person name="Abouelleil A."/>
            <person name="Allen A.W."/>
            <person name="Alvarado L."/>
            <person name="Arachchi H.M."/>
            <person name="Berlin A.M."/>
            <person name="Chapman S.B."/>
            <person name="Gainer-Dewar J."/>
            <person name="Goldberg J."/>
            <person name="Griggs A."/>
            <person name="Gujja S."/>
            <person name="Hansen M."/>
            <person name="Howarth C."/>
            <person name="Imamovic A."/>
            <person name="Ireland A."/>
            <person name="Larimer J."/>
            <person name="McCowan C."/>
            <person name="Murphy C."/>
            <person name="Pearson M."/>
            <person name="Poon T.W."/>
            <person name="Priest M."/>
            <person name="Roberts A."/>
            <person name="Saif S."/>
            <person name="Shea T."/>
            <person name="Sisk P."/>
            <person name="Sykes S."/>
            <person name="Wortman J."/>
            <person name="Nusbaum C."/>
            <person name="Birren B."/>
        </authorList>
    </citation>
    <scope>NUCLEOTIDE SEQUENCE [LARGE SCALE GENOMIC DNA]</scope>
    <source>
        <strain evidence="3">dnLKV7</strain>
    </source>
</reference>
<comment type="caution">
    <text evidence="2">The sequence shown here is derived from an EMBL/GenBank/DDBJ whole genome shotgun (WGS) entry which is preliminary data.</text>
</comment>
<protein>
    <submittedName>
        <fullName evidence="2">Uncharacterized protein</fullName>
    </submittedName>
</protein>
<evidence type="ECO:0000256" key="1">
    <source>
        <dbReference type="SAM" id="MobiDB-lite"/>
    </source>
</evidence>
<evidence type="ECO:0000313" key="3">
    <source>
        <dbReference type="Proteomes" id="UP000014151"/>
    </source>
</evidence>
<feature type="non-terminal residue" evidence="2">
    <location>
        <position position="1"/>
    </location>
</feature>
<gene>
    <name evidence="2" type="ORF">C800_03194</name>
</gene>
<evidence type="ECO:0000313" key="2">
    <source>
        <dbReference type="EMBL" id="EOR99778.1"/>
    </source>
</evidence>
<name>R9H7A7_PHOVU</name>
<organism evidence="2 3">
    <name type="scientific">Phocaeicola vulgatus dnLKV7</name>
    <dbReference type="NCBI Taxonomy" id="1235786"/>
    <lineage>
        <taxon>Bacteria</taxon>
        <taxon>Pseudomonadati</taxon>
        <taxon>Bacteroidota</taxon>
        <taxon>Bacteroidia</taxon>
        <taxon>Bacteroidales</taxon>
        <taxon>Bacteroidaceae</taxon>
        <taxon>Phocaeicola</taxon>
    </lineage>
</organism>
<dbReference type="EMBL" id="ASSN01000023">
    <property type="protein sequence ID" value="EOR99778.1"/>
    <property type="molecule type" value="Genomic_DNA"/>
</dbReference>